<accession>A0A6J7WAF1</accession>
<protein>
    <recommendedName>
        <fullName evidence="2">Major capsid protein</fullName>
    </recommendedName>
</protein>
<organism evidence="1">
    <name type="scientific">uncultured Caudovirales phage</name>
    <dbReference type="NCBI Taxonomy" id="2100421"/>
    <lineage>
        <taxon>Viruses</taxon>
        <taxon>Duplodnaviria</taxon>
        <taxon>Heunggongvirae</taxon>
        <taxon>Uroviricota</taxon>
        <taxon>Caudoviricetes</taxon>
        <taxon>Peduoviridae</taxon>
        <taxon>Maltschvirus</taxon>
        <taxon>Maltschvirus maltsch</taxon>
    </lineage>
</organism>
<dbReference type="Pfam" id="PF09950">
    <property type="entry name" value="Major_capside"/>
    <property type="match status" value="1"/>
</dbReference>
<proteinExistence type="predicted"/>
<dbReference type="InterPro" id="IPR020049">
    <property type="entry name" value="Major_capsid-like"/>
</dbReference>
<name>A0A6J7WAF1_9CAUD</name>
<gene>
    <name evidence="1" type="ORF">UFOVP150_85</name>
</gene>
<reference evidence="1" key="1">
    <citation type="submission" date="2020-05" db="EMBL/GenBank/DDBJ databases">
        <authorList>
            <person name="Chiriac C."/>
            <person name="Salcher M."/>
            <person name="Ghai R."/>
            <person name="Kavagutti S V."/>
        </authorList>
    </citation>
    <scope>NUCLEOTIDE SEQUENCE</scope>
</reference>
<dbReference type="EMBL" id="LR798199">
    <property type="protein sequence ID" value="CAB5156695.1"/>
    <property type="molecule type" value="Genomic_DNA"/>
</dbReference>
<evidence type="ECO:0008006" key="2">
    <source>
        <dbReference type="Google" id="ProtNLM"/>
    </source>
</evidence>
<evidence type="ECO:0000313" key="1">
    <source>
        <dbReference type="EMBL" id="CAB5156695.1"/>
    </source>
</evidence>
<sequence length="378" mass="41463">MQKSLFHIPARKVKALSGYKIESMQDVAELQKLGIAMDSQSLSEMYNAYRKYAAQSGNAFAMDSDYVAPLSTPSLMTPIQFLQSWAPGFVNVVTRAMVADEAVGINTIGRWEDEEVVQGFAEKTGRAKPFQDETNVPFANYNTNFERRSIVRFELGMKIGRLEEARAAAMNYNSADAKRAAVAQALEIERNYIAFYGYNSGAGRTYGILNDPSLPAYVNVPNGAGGSPLWSNKTTLEIIQDILSSGQSLRTRSGSLVDSSRVPTTLLVASDVVDYLKTPTTLGFSVEGWLQTNFPLMRIVPAPELNAANGGANVFYLYAEDYGDGSTDDGRVWMQMVPAKFKTIGVMQLTKGYEEDYGNATAGVMLKRPAFVIRRSGC</sequence>